<evidence type="ECO:0000313" key="2">
    <source>
        <dbReference type="Proteomes" id="UP000198928"/>
    </source>
</evidence>
<keyword evidence="2" id="KW-1185">Reference proteome</keyword>
<dbReference type="RefSeq" id="WP_093846503.1">
    <property type="nucleotide sequence ID" value="NZ_FOSG01000001.1"/>
</dbReference>
<dbReference type="Proteomes" id="UP000198928">
    <property type="component" value="Unassembled WGS sequence"/>
</dbReference>
<dbReference type="OrthoDB" id="4320824at2"/>
<organism evidence="1 2">
    <name type="scientific">Streptomyces pini</name>
    <dbReference type="NCBI Taxonomy" id="1520580"/>
    <lineage>
        <taxon>Bacteria</taxon>
        <taxon>Bacillati</taxon>
        <taxon>Actinomycetota</taxon>
        <taxon>Actinomycetes</taxon>
        <taxon>Kitasatosporales</taxon>
        <taxon>Streptomycetaceae</taxon>
        <taxon>Streptomyces</taxon>
    </lineage>
</organism>
<gene>
    <name evidence="1" type="ORF">SAMN05192584_10154</name>
</gene>
<dbReference type="EMBL" id="FOSG01000001">
    <property type="protein sequence ID" value="SFJ73536.1"/>
    <property type="molecule type" value="Genomic_DNA"/>
</dbReference>
<protein>
    <submittedName>
        <fullName evidence="1">Uncharacterized protein</fullName>
    </submittedName>
</protein>
<evidence type="ECO:0000313" key="1">
    <source>
        <dbReference type="EMBL" id="SFJ73536.1"/>
    </source>
</evidence>
<accession>A0A1I3TV56</accession>
<name>A0A1I3TV56_9ACTN</name>
<dbReference type="AlphaFoldDB" id="A0A1I3TV56"/>
<sequence>MVWTGHWHGFGPWVGSGTEYAKEGPRRPGSTPGDPRTQAFLASAVPPTMTGHWLLRRAQAARGRTWTEVEAAVTWLEKNHADNPPKARDDGGRSYVGVETKTAYARDALPRGVDVTWGYWTASGSMASFSVVCCPNRHHPHTPCPLPPS</sequence>
<reference evidence="2" key="1">
    <citation type="submission" date="2016-10" db="EMBL/GenBank/DDBJ databases">
        <authorList>
            <person name="Varghese N."/>
            <person name="Submissions S."/>
        </authorList>
    </citation>
    <scope>NUCLEOTIDE SEQUENCE [LARGE SCALE GENOMIC DNA]</scope>
    <source>
        <strain evidence="2">PL19</strain>
    </source>
</reference>
<proteinExistence type="predicted"/>